<feature type="binding site" evidence="6">
    <location>
        <position position="104"/>
    </location>
    <ligand>
        <name>a divalent metal cation</name>
        <dbReference type="ChEBI" id="CHEBI:60240"/>
        <label>1</label>
    </ligand>
</feature>
<dbReference type="InterPro" id="IPR017221">
    <property type="entry name" value="DUF34/NIF3_bac"/>
</dbReference>
<accession>L8JZZ1</accession>
<dbReference type="OrthoDB" id="9792792at2"/>
<dbReference type="Gene3D" id="3.30.70.120">
    <property type="match status" value="1"/>
</dbReference>
<dbReference type="NCBIfam" id="TIGR00486">
    <property type="entry name" value="YbgI_SA1388"/>
    <property type="match status" value="1"/>
</dbReference>
<feature type="binding site" evidence="6">
    <location>
        <position position="328"/>
    </location>
    <ligand>
        <name>a divalent metal cation</name>
        <dbReference type="ChEBI" id="CHEBI:60240"/>
        <label>1</label>
    </ligand>
</feature>
<evidence type="ECO:0000256" key="5">
    <source>
        <dbReference type="PIRNR" id="PIRNR037489"/>
    </source>
</evidence>
<comment type="caution">
    <text evidence="7">The sequence shown here is derived from an EMBL/GenBank/DDBJ whole genome shotgun (WGS) entry which is preliminary data.</text>
</comment>
<comment type="subunit">
    <text evidence="2">Homohexamer.</text>
</comment>
<dbReference type="InterPro" id="IPR015867">
    <property type="entry name" value="N-reg_PII/ATP_PRibTrfase_C"/>
</dbReference>
<keyword evidence="8" id="KW-1185">Reference proteome</keyword>
<evidence type="ECO:0000256" key="1">
    <source>
        <dbReference type="ARBA" id="ARBA00006964"/>
    </source>
</evidence>
<dbReference type="InterPro" id="IPR002678">
    <property type="entry name" value="DUF34/NIF3"/>
</dbReference>
<dbReference type="eggNOG" id="COG0327">
    <property type="taxonomic scope" value="Bacteria"/>
</dbReference>
<dbReference type="FunFam" id="3.40.1390.30:FF:000001">
    <property type="entry name" value="GTP cyclohydrolase 1 type 2"/>
    <property type="match status" value="1"/>
</dbReference>
<dbReference type="STRING" id="1237149.C900_04750"/>
<dbReference type="Gene3D" id="3.40.1390.30">
    <property type="entry name" value="NIF3 (NGG1p interacting factor 3)-like"/>
    <property type="match status" value="1"/>
</dbReference>
<dbReference type="GO" id="GO:0005737">
    <property type="term" value="C:cytoplasm"/>
    <property type="evidence" value="ECO:0007669"/>
    <property type="project" value="TreeGrafter"/>
</dbReference>
<keyword evidence="4 5" id="KW-0479">Metal-binding</keyword>
<evidence type="ECO:0000256" key="4">
    <source>
        <dbReference type="ARBA" id="ARBA00022723"/>
    </source>
</evidence>
<dbReference type="PATRIC" id="fig|1237149.3.peg.671"/>
<comment type="similarity">
    <text evidence="1 5">Belongs to the GTP cyclohydrolase I type 2/NIF3 family.</text>
</comment>
<evidence type="ECO:0000256" key="2">
    <source>
        <dbReference type="ARBA" id="ARBA00011643"/>
    </source>
</evidence>
<feature type="binding site" evidence="6">
    <location>
        <position position="65"/>
    </location>
    <ligand>
        <name>a divalent metal cation</name>
        <dbReference type="ChEBI" id="CHEBI:60240"/>
        <label>1</label>
    </ligand>
</feature>
<organism evidence="7 8">
    <name type="scientific">Fulvivirga imtechensis AK7</name>
    <dbReference type="NCBI Taxonomy" id="1237149"/>
    <lineage>
        <taxon>Bacteria</taxon>
        <taxon>Pseudomonadati</taxon>
        <taxon>Bacteroidota</taxon>
        <taxon>Cytophagia</taxon>
        <taxon>Cytophagales</taxon>
        <taxon>Fulvivirgaceae</taxon>
        <taxon>Fulvivirga</taxon>
    </lineage>
</organism>
<dbReference type="Pfam" id="PF01784">
    <property type="entry name" value="DUF34_NIF3"/>
    <property type="match status" value="1"/>
</dbReference>
<dbReference type="PANTHER" id="PTHR13799:SF14">
    <property type="entry name" value="GTP CYCLOHYDROLASE 1 TYPE 2 HOMOLOG"/>
    <property type="match status" value="1"/>
</dbReference>
<dbReference type="PANTHER" id="PTHR13799">
    <property type="entry name" value="NGG1 INTERACTING FACTOR 3"/>
    <property type="match status" value="1"/>
</dbReference>
<name>L8JZZ1_9BACT</name>
<dbReference type="Proteomes" id="UP000011135">
    <property type="component" value="Unassembled WGS sequence"/>
</dbReference>
<sequence>MTKIKDIIQYLENIAPPAYQEGYDNSCLITGDSSMAVTNVLITLDVTEEVVQEALDKNCNLIIAHHPIIFKGLKSLTGRNYVERTVIKALKNDVAIYAIHTNLDNVFNGVNKKICDKIGLENTSVLVPRPAMLSKLVTFIPKQNTREVLDAVHSAGAGNIGNYSHCSFRVEGTGTFKPNDVASPHIGKANEQEEVTEDRVELILPTHLERKVIAALHHAHPYEEVAYFLSPLSNYSQEVGAGMMGELKEEMEPFAFLKHLKSSMSLTCVRHTRTLKKGIKKVAVCGGSGSFLLPAAIAQKADVYITADFKYHEFFDAEDRIIIADIGHYESEVFTKELIHEILSKKFTTFAHNLSETVTNPISYL</sequence>
<evidence type="ECO:0000313" key="8">
    <source>
        <dbReference type="Proteomes" id="UP000011135"/>
    </source>
</evidence>
<proteinExistence type="inferred from homology"/>
<gene>
    <name evidence="7" type="ORF">C900_04750</name>
</gene>
<reference evidence="7 8" key="1">
    <citation type="submission" date="2012-12" db="EMBL/GenBank/DDBJ databases">
        <title>Genome assembly of Fulvivirga imtechensis AK7.</title>
        <authorList>
            <person name="Nupur N."/>
            <person name="Khatri I."/>
            <person name="Kumar R."/>
            <person name="Subramanian S."/>
            <person name="Pinnaka A."/>
        </authorList>
    </citation>
    <scope>NUCLEOTIDE SEQUENCE [LARGE SCALE GENOMIC DNA]</scope>
    <source>
        <strain evidence="7 8">AK7</strain>
    </source>
</reference>
<evidence type="ECO:0000313" key="7">
    <source>
        <dbReference type="EMBL" id="ELR73239.1"/>
    </source>
</evidence>
<feature type="binding site" evidence="6">
    <location>
        <position position="66"/>
    </location>
    <ligand>
        <name>a divalent metal cation</name>
        <dbReference type="ChEBI" id="CHEBI:60240"/>
        <label>1</label>
    </ligand>
</feature>
<dbReference type="SUPFAM" id="SSF102705">
    <property type="entry name" value="NIF3 (NGG1p interacting factor 3)-like"/>
    <property type="match status" value="1"/>
</dbReference>
<dbReference type="AlphaFoldDB" id="L8JZZ1"/>
<dbReference type="InterPro" id="IPR036069">
    <property type="entry name" value="DUF34/NIF3_sf"/>
</dbReference>
<dbReference type="PIRSF" id="PIRSF037489">
    <property type="entry name" value="UCP037489_NIF3_YqfO"/>
    <property type="match status" value="1"/>
</dbReference>
<feature type="binding site" evidence="6">
    <location>
        <position position="332"/>
    </location>
    <ligand>
        <name>a divalent metal cation</name>
        <dbReference type="ChEBI" id="CHEBI:60240"/>
        <label>1</label>
    </ligand>
</feature>
<protein>
    <recommendedName>
        <fullName evidence="3 5">GTP cyclohydrolase 1 type 2 homolog</fullName>
    </recommendedName>
</protein>
<evidence type="ECO:0000256" key="3">
    <source>
        <dbReference type="ARBA" id="ARBA00022112"/>
    </source>
</evidence>
<dbReference type="RefSeq" id="WP_009578120.1">
    <property type="nucleotide sequence ID" value="NZ_AMZN01000007.1"/>
</dbReference>
<dbReference type="EMBL" id="AMZN01000007">
    <property type="protein sequence ID" value="ELR73239.1"/>
    <property type="molecule type" value="Genomic_DNA"/>
</dbReference>
<dbReference type="GO" id="GO:0046872">
    <property type="term" value="F:metal ion binding"/>
    <property type="evidence" value="ECO:0007669"/>
    <property type="project" value="UniProtKB-UniRule"/>
</dbReference>
<evidence type="ECO:0000256" key="6">
    <source>
        <dbReference type="PIRSR" id="PIRSR602678-1"/>
    </source>
</evidence>